<name>A0A1U8PAU2_GOSHI</name>
<evidence type="ECO:0000256" key="1">
    <source>
        <dbReference type="SAM" id="MobiDB-lite"/>
    </source>
</evidence>
<feature type="domain" description="Retrotransposon gag" evidence="2">
    <location>
        <begin position="92"/>
        <end position="150"/>
    </location>
</feature>
<reference evidence="3" key="1">
    <citation type="journal article" date="2020" name="Nat. Genet.">
        <title>Genomic diversifications of five Gossypium allopolyploid species and their impact on cotton improvement.</title>
        <authorList>
            <person name="Chen Z.J."/>
            <person name="Sreedasyam A."/>
            <person name="Ando A."/>
            <person name="Song Q."/>
            <person name="De Santiago L.M."/>
            <person name="Hulse-Kemp A.M."/>
            <person name="Ding M."/>
            <person name="Ye W."/>
            <person name="Kirkbride R.C."/>
            <person name="Jenkins J."/>
            <person name="Plott C."/>
            <person name="Lovell J."/>
            <person name="Lin Y.M."/>
            <person name="Vaughn R."/>
            <person name="Liu B."/>
            <person name="Simpson S."/>
            <person name="Scheffler B.E."/>
            <person name="Wen L."/>
            <person name="Saski C.A."/>
            <person name="Grover C.E."/>
            <person name="Hu G."/>
            <person name="Conover J.L."/>
            <person name="Carlson J.W."/>
            <person name="Shu S."/>
            <person name="Boston L.B."/>
            <person name="Williams M."/>
            <person name="Peterson D.G."/>
            <person name="McGee K."/>
            <person name="Jones D.C."/>
            <person name="Wendel J.F."/>
            <person name="Stelly D.M."/>
            <person name="Grimwood J."/>
            <person name="Schmutz J."/>
        </authorList>
    </citation>
    <scope>NUCLEOTIDE SEQUENCE [LARGE SCALE GENOMIC DNA]</scope>
    <source>
        <strain evidence="3">cv. TM-1</strain>
    </source>
</reference>
<evidence type="ECO:0000313" key="4">
    <source>
        <dbReference type="RefSeq" id="XP_016747413.1"/>
    </source>
</evidence>
<protein>
    <recommendedName>
        <fullName evidence="2">Retrotransposon gag domain-containing protein</fullName>
    </recommendedName>
</protein>
<dbReference type="KEGG" id="ghi:107956199"/>
<dbReference type="InterPro" id="IPR005162">
    <property type="entry name" value="Retrotrans_gag_dom"/>
</dbReference>
<dbReference type="GeneID" id="107956199"/>
<feature type="compositionally biased region" description="Polar residues" evidence="1">
    <location>
        <begin position="23"/>
        <end position="45"/>
    </location>
</feature>
<dbReference type="OrthoDB" id="2272416at2759"/>
<dbReference type="PaxDb" id="3635-A0A1U8PAU2"/>
<accession>A0A1U8PAU2</accession>
<organism evidence="3 4">
    <name type="scientific">Gossypium hirsutum</name>
    <name type="common">Upland cotton</name>
    <name type="synonym">Gossypium mexicanum</name>
    <dbReference type="NCBI Taxonomy" id="3635"/>
    <lineage>
        <taxon>Eukaryota</taxon>
        <taxon>Viridiplantae</taxon>
        <taxon>Streptophyta</taxon>
        <taxon>Embryophyta</taxon>
        <taxon>Tracheophyta</taxon>
        <taxon>Spermatophyta</taxon>
        <taxon>Magnoliopsida</taxon>
        <taxon>eudicotyledons</taxon>
        <taxon>Gunneridae</taxon>
        <taxon>Pentapetalae</taxon>
        <taxon>rosids</taxon>
        <taxon>malvids</taxon>
        <taxon>Malvales</taxon>
        <taxon>Malvaceae</taxon>
        <taxon>Malvoideae</taxon>
        <taxon>Gossypium</taxon>
    </lineage>
</organism>
<keyword evidence="3" id="KW-1185">Reference proteome</keyword>
<dbReference type="Proteomes" id="UP000818029">
    <property type="component" value="Chromosome D07"/>
</dbReference>
<proteinExistence type="predicted"/>
<dbReference type="PANTHER" id="PTHR34482:SF36">
    <property type="entry name" value="RETROTRANSPOSON GAG DOMAIN-CONTAINING PROTEIN"/>
    <property type="match status" value="1"/>
</dbReference>
<feature type="region of interest" description="Disordered" evidence="1">
    <location>
        <begin position="1"/>
        <end position="48"/>
    </location>
</feature>
<sequence length="182" mass="20603">MSARGTCSCGIHGRGRGRKGTRVESSSLGSMPNLDTSETLVSPATETGGVTGVSATMVEYWLEATERIINDIDCTPKHKLKGVVSLLRDEGKYVGASYVDARRREFMNLRQVDRLVAEYEAEFLRLSRDARGMVESEYEKCVRFENGLRDNQRVLITPQREREFAILVDKEKIVEEVKRVER</sequence>
<dbReference type="Pfam" id="PF03732">
    <property type="entry name" value="Retrotrans_gag"/>
    <property type="match status" value="1"/>
</dbReference>
<evidence type="ECO:0000313" key="3">
    <source>
        <dbReference type="Proteomes" id="UP000818029"/>
    </source>
</evidence>
<dbReference type="PANTHER" id="PTHR34482">
    <property type="entry name" value="DNA DAMAGE-INDUCIBLE PROTEIN 1-LIKE"/>
    <property type="match status" value="1"/>
</dbReference>
<dbReference type="RefSeq" id="XP_016747413.1">
    <property type="nucleotide sequence ID" value="XM_016891924.1"/>
</dbReference>
<evidence type="ECO:0000259" key="2">
    <source>
        <dbReference type="Pfam" id="PF03732"/>
    </source>
</evidence>
<dbReference type="AlphaFoldDB" id="A0A1U8PAU2"/>
<gene>
    <name evidence="4" type="primary">LOC107956199</name>
</gene>
<reference evidence="4" key="2">
    <citation type="submission" date="2025-08" db="UniProtKB">
        <authorList>
            <consortium name="RefSeq"/>
        </authorList>
    </citation>
    <scope>IDENTIFICATION</scope>
</reference>